<sequence>MVTAYIVQSFQLRGRKLTPDQPKTAKTREACIALAERMGEYKAGVFAFSQDVDIETDTYDEPRVLLRLGSLPPGLPD</sequence>
<proteinExistence type="predicted"/>
<reference evidence="2 4" key="2">
    <citation type="submission" date="2016-11" db="EMBL/GenBank/DDBJ databases">
        <authorList>
            <person name="Jaros S."/>
            <person name="Januszkiewicz K."/>
            <person name="Wedrychowicz H."/>
        </authorList>
    </citation>
    <scope>NUCLEOTIDE SEQUENCE [LARGE SCALE GENOMIC DNA]</scope>
    <source>
        <strain evidence="2 4">DSM 17137</strain>
    </source>
</reference>
<protein>
    <submittedName>
        <fullName evidence="1">Uncharacterized protein</fullName>
    </submittedName>
</protein>
<dbReference type="RefSeq" id="WP_046136721.1">
    <property type="nucleotide sequence ID" value="NZ_FQVC01000002.1"/>
</dbReference>
<dbReference type="PATRIC" id="fig|1121477.3.peg.425"/>
<dbReference type="EMBL" id="LAJF01000137">
    <property type="protein sequence ID" value="KKB77319.1"/>
    <property type="molecule type" value="Genomic_DNA"/>
</dbReference>
<dbReference type="OrthoDB" id="7220707at2"/>
<dbReference type="EMBL" id="FQVC01000002">
    <property type="protein sequence ID" value="SHE65982.1"/>
    <property type="molecule type" value="Genomic_DNA"/>
</dbReference>
<dbReference type="Proteomes" id="UP000184533">
    <property type="component" value="Unassembled WGS sequence"/>
</dbReference>
<evidence type="ECO:0000313" key="4">
    <source>
        <dbReference type="Proteomes" id="UP000184533"/>
    </source>
</evidence>
<accession>A0A0F5L536</accession>
<evidence type="ECO:0000313" key="3">
    <source>
        <dbReference type="Proteomes" id="UP000033608"/>
    </source>
</evidence>
<dbReference type="STRING" id="1121477.SAMN02745223_00820"/>
<dbReference type="AlphaFoldDB" id="A0A0F5L536"/>
<gene>
    <name evidence="2" type="ORF">SAMN02745223_00820</name>
    <name evidence="1" type="ORF">VW29_18315</name>
</gene>
<evidence type="ECO:0000313" key="1">
    <source>
        <dbReference type="EMBL" id="KKB77319.1"/>
    </source>
</evidence>
<organism evidence="1 3">
    <name type="scientific">Devosia limi DSM 17137</name>
    <dbReference type="NCBI Taxonomy" id="1121477"/>
    <lineage>
        <taxon>Bacteria</taxon>
        <taxon>Pseudomonadati</taxon>
        <taxon>Pseudomonadota</taxon>
        <taxon>Alphaproteobacteria</taxon>
        <taxon>Hyphomicrobiales</taxon>
        <taxon>Devosiaceae</taxon>
        <taxon>Devosia</taxon>
    </lineage>
</organism>
<dbReference type="Proteomes" id="UP000033608">
    <property type="component" value="Unassembled WGS sequence"/>
</dbReference>
<keyword evidence="3" id="KW-1185">Reference proteome</keyword>
<evidence type="ECO:0000313" key="2">
    <source>
        <dbReference type="EMBL" id="SHE65982.1"/>
    </source>
</evidence>
<reference evidence="1 3" key="1">
    <citation type="submission" date="2015-03" db="EMBL/GenBank/DDBJ databases">
        <authorList>
            <person name="Hassan Y.I."/>
            <person name="Lepp D."/>
            <person name="Zhou T."/>
        </authorList>
    </citation>
    <scope>NUCLEOTIDE SEQUENCE [LARGE SCALE GENOMIC DNA]</scope>
    <source>
        <strain evidence="1 3">DSM 17137</strain>
    </source>
</reference>
<name>A0A0F5L536_9HYPH</name>